<dbReference type="InterPro" id="IPR005790">
    <property type="entry name" value="DNA_polIII_delta"/>
</dbReference>
<evidence type="ECO:0000256" key="2">
    <source>
        <dbReference type="ARBA" id="ARBA00017703"/>
    </source>
</evidence>
<accession>A0A0J1FSU4</accession>
<dbReference type="NCBIfam" id="TIGR01128">
    <property type="entry name" value="holA"/>
    <property type="match status" value="1"/>
</dbReference>
<dbReference type="Pfam" id="PF21694">
    <property type="entry name" value="DNA_pol3_delta_C"/>
    <property type="match status" value="1"/>
</dbReference>
<dbReference type="PANTHER" id="PTHR34388">
    <property type="entry name" value="DNA POLYMERASE III SUBUNIT DELTA"/>
    <property type="match status" value="1"/>
</dbReference>
<dbReference type="AlphaFoldDB" id="A0A0J1FSU4"/>
<dbReference type="EMBL" id="LDZY01000006">
    <property type="protein sequence ID" value="KLU66033.1"/>
    <property type="molecule type" value="Genomic_DNA"/>
</dbReference>
<dbReference type="Gene3D" id="1.10.8.60">
    <property type="match status" value="1"/>
</dbReference>
<organism evidence="11 12">
    <name type="scientific">Desulfosporosinus acididurans</name>
    <dbReference type="NCBI Taxonomy" id="476652"/>
    <lineage>
        <taxon>Bacteria</taxon>
        <taxon>Bacillati</taxon>
        <taxon>Bacillota</taxon>
        <taxon>Clostridia</taxon>
        <taxon>Eubacteriales</taxon>
        <taxon>Desulfitobacteriaceae</taxon>
        <taxon>Desulfosporosinus</taxon>
    </lineage>
</organism>
<dbReference type="Proteomes" id="UP000036356">
    <property type="component" value="Unassembled WGS sequence"/>
</dbReference>
<dbReference type="InterPro" id="IPR048466">
    <property type="entry name" value="DNA_pol3_delta-like_C"/>
</dbReference>
<dbReference type="InterPro" id="IPR008921">
    <property type="entry name" value="DNA_pol3_clamp-load_cplx_C"/>
</dbReference>
<feature type="domain" description="DNA polymerase III delta subunit-like C-terminal" evidence="10">
    <location>
        <begin position="211"/>
        <end position="330"/>
    </location>
</feature>
<evidence type="ECO:0000256" key="8">
    <source>
        <dbReference type="ARBA" id="ARBA00049244"/>
    </source>
</evidence>
<keyword evidence="6" id="KW-0239">DNA-directed DNA polymerase</keyword>
<evidence type="ECO:0000313" key="11">
    <source>
        <dbReference type="EMBL" id="KLU66033.1"/>
    </source>
</evidence>
<evidence type="ECO:0000256" key="1">
    <source>
        <dbReference type="ARBA" id="ARBA00012417"/>
    </source>
</evidence>
<dbReference type="Gene3D" id="3.40.50.300">
    <property type="entry name" value="P-loop containing nucleotide triphosphate hydrolases"/>
    <property type="match status" value="1"/>
</dbReference>
<reference evidence="11 12" key="1">
    <citation type="submission" date="2015-06" db="EMBL/GenBank/DDBJ databases">
        <title>Draft genome of the moderately acidophilic sulfate reducer Candidatus Desulfosporosinus acididurans strain M1.</title>
        <authorList>
            <person name="Poehlein A."/>
            <person name="Petzsch P."/>
            <person name="Johnson B.D."/>
            <person name="Schloemann M."/>
            <person name="Daniel R."/>
            <person name="Muehling M."/>
        </authorList>
    </citation>
    <scope>NUCLEOTIDE SEQUENCE [LARGE SCALE GENOMIC DNA]</scope>
    <source>
        <strain evidence="11 12">M1</strain>
    </source>
</reference>
<evidence type="ECO:0000256" key="3">
    <source>
        <dbReference type="ARBA" id="ARBA00022679"/>
    </source>
</evidence>
<evidence type="ECO:0000256" key="4">
    <source>
        <dbReference type="ARBA" id="ARBA00022695"/>
    </source>
</evidence>
<dbReference type="InterPro" id="IPR027417">
    <property type="entry name" value="P-loop_NTPase"/>
</dbReference>
<comment type="catalytic activity">
    <reaction evidence="8">
        <text>DNA(n) + a 2'-deoxyribonucleoside 5'-triphosphate = DNA(n+1) + diphosphate</text>
        <dbReference type="Rhea" id="RHEA:22508"/>
        <dbReference type="Rhea" id="RHEA-COMP:17339"/>
        <dbReference type="Rhea" id="RHEA-COMP:17340"/>
        <dbReference type="ChEBI" id="CHEBI:33019"/>
        <dbReference type="ChEBI" id="CHEBI:61560"/>
        <dbReference type="ChEBI" id="CHEBI:173112"/>
        <dbReference type="EC" id="2.7.7.7"/>
    </reaction>
</comment>
<feature type="domain" description="DNA polymerase III delta N-terminal" evidence="9">
    <location>
        <begin position="20"/>
        <end position="136"/>
    </location>
</feature>
<evidence type="ECO:0000256" key="5">
    <source>
        <dbReference type="ARBA" id="ARBA00022705"/>
    </source>
</evidence>
<sequence length="332" mass="37390">MKEIERVKASVVKGKIPPVYLWHGEDHYLRQEAYEVLKSFYLQTDPSGSGIERVSAKSVVPGDICELANSMSFFANRLVVVEEVTYFQDGQTADLEPILEYLTNPNPSTCLLFLADNVHKGRKLYKALDRAGEILEFRSPKRPQDWLEWLQDEVKLRGKTMSRQTVAQFIEWAGHNTGVLNRELDKLEIYIGDRKTITADDFKAVTIQTIEATVFQLLDAVAKRSAKEAITALHEVLRKEHPLKVLTLLVRQVRLLLGCNALRERGGSVSEAPSALGISPFEAQKLWQQSLHLSTEKLTRGLQECLKTDLALKTSGGDPGLLLEVMIVKFCE</sequence>
<dbReference type="SUPFAM" id="SSF52540">
    <property type="entry name" value="P-loop containing nucleoside triphosphate hydrolases"/>
    <property type="match status" value="1"/>
</dbReference>
<dbReference type="GO" id="GO:0006261">
    <property type="term" value="P:DNA-templated DNA replication"/>
    <property type="evidence" value="ECO:0007669"/>
    <property type="project" value="TreeGrafter"/>
</dbReference>
<keyword evidence="3" id="KW-0808">Transferase</keyword>
<dbReference type="EC" id="2.7.7.7" evidence="1"/>
<gene>
    <name evidence="11" type="ORF">DEAC_c20720</name>
</gene>
<dbReference type="PANTHER" id="PTHR34388:SF1">
    <property type="entry name" value="DNA POLYMERASE III SUBUNIT DELTA"/>
    <property type="match status" value="1"/>
</dbReference>
<keyword evidence="12" id="KW-1185">Reference proteome</keyword>
<evidence type="ECO:0000259" key="10">
    <source>
        <dbReference type="Pfam" id="PF21694"/>
    </source>
</evidence>
<dbReference type="InterPro" id="IPR010372">
    <property type="entry name" value="DNA_pol3_delta_N"/>
</dbReference>
<evidence type="ECO:0000259" key="9">
    <source>
        <dbReference type="Pfam" id="PF06144"/>
    </source>
</evidence>
<protein>
    <recommendedName>
        <fullName evidence="2">DNA polymerase III subunit delta</fullName>
        <ecNumber evidence="1">2.7.7.7</ecNumber>
    </recommendedName>
</protein>
<dbReference type="Gene3D" id="1.20.272.10">
    <property type="match status" value="1"/>
</dbReference>
<dbReference type="GO" id="GO:0009360">
    <property type="term" value="C:DNA polymerase III complex"/>
    <property type="evidence" value="ECO:0007669"/>
    <property type="project" value="InterPro"/>
</dbReference>
<name>A0A0J1FSU4_9FIRM</name>
<dbReference type="Pfam" id="PF06144">
    <property type="entry name" value="DNA_pol3_delta"/>
    <property type="match status" value="1"/>
</dbReference>
<dbReference type="GO" id="GO:0003887">
    <property type="term" value="F:DNA-directed DNA polymerase activity"/>
    <property type="evidence" value="ECO:0007669"/>
    <property type="project" value="UniProtKB-KW"/>
</dbReference>
<evidence type="ECO:0000256" key="7">
    <source>
        <dbReference type="ARBA" id="ARBA00034754"/>
    </source>
</evidence>
<comment type="similarity">
    <text evidence="7">Belongs to the DNA polymerase HolA subunit family.</text>
</comment>
<dbReference type="SUPFAM" id="SSF48019">
    <property type="entry name" value="post-AAA+ oligomerization domain-like"/>
    <property type="match status" value="1"/>
</dbReference>
<keyword evidence="4" id="KW-0548">Nucleotidyltransferase</keyword>
<dbReference type="RefSeq" id="WP_047809933.1">
    <property type="nucleotide sequence ID" value="NZ_LDZY01000006.1"/>
</dbReference>
<evidence type="ECO:0000313" key="12">
    <source>
        <dbReference type="Proteomes" id="UP000036356"/>
    </source>
</evidence>
<keyword evidence="5" id="KW-0235">DNA replication</keyword>
<proteinExistence type="inferred from homology"/>
<dbReference type="STRING" id="476652.DEAC_c20720"/>
<evidence type="ECO:0000256" key="6">
    <source>
        <dbReference type="ARBA" id="ARBA00022932"/>
    </source>
</evidence>
<dbReference type="GO" id="GO:0003677">
    <property type="term" value="F:DNA binding"/>
    <property type="evidence" value="ECO:0007669"/>
    <property type="project" value="InterPro"/>
</dbReference>
<dbReference type="PATRIC" id="fig|476652.3.peg.2145"/>
<comment type="caution">
    <text evidence="11">The sequence shown here is derived from an EMBL/GenBank/DDBJ whole genome shotgun (WGS) entry which is preliminary data.</text>
</comment>